<accession>A0A364Y6P1</accession>
<dbReference type="InterPro" id="IPR029063">
    <property type="entry name" value="SAM-dependent_MTases_sf"/>
</dbReference>
<dbReference type="Proteomes" id="UP000251889">
    <property type="component" value="Unassembled WGS sequence"/>
</dbReference>
<dbReference type="OrthoDB" id="117053at2"/>
<name>A0A364Y6P1_9BACT</name>
<evidence type="ECO:0000313" key="3">
    <source>
        <dbReference type="Proteomes" id="UP000251889"/>
    </source>
</evidence>
<feature type="transmembrane region" description="Helical" evidence="1">
    <location>
        <begin position="192"/>
        <end position="213"/>
    </location>
</feature>
<comment type="caution">
    <text evidence="2">The sequence shown here is derived from an EMBL/GenBank/DDBJ whole genome shotgun (WGS) entry which is preliminary data.</text>
</comment>
<organism evidence="2 3">
    <name type="scientific">Pseudochryseolinea flava</name>
    <dbReference type="NCBI Taxonomy" id="2059302"/>
    <lineage>
        <taxon>Bacteria</taxon>
        <taxon>Pseudomonadati</taxon>
        <taxon>Bacteroidota</taxon>
        <taxon>Cytophagia</taxon>
        <taxon>Cytophagales</taxon>
        <taxon>Fulvivirgaceae</taxon>
        <taxon>Pseudochryseolinea</taxon>
    </lineage>
</organism>
<gene>
    <name evidence="2" type="ORF">DQQ10_09600</name>
</gene>
<keyword evidence="3" id="KW-1185">Reference proteome</keyword>
<evidence type="ECO:0000256" key="1">
    <source>
        <dbReference type="SAM" id="Phobius"/>
    </source>
</evidence>
<sequence>MSRLHLFEFEDQSWFPNVLRNYMTDFLQYLANITKMYKPVVPMLVEALRTSGHQTIVDLGSGGGGGLVWLNSELKKSIPDLKIILTDLYPNIAAFEHTEGKAQNFQFVGTPIDARDVPKTLVGLRTQFLSLHHFKEVDAVGILQNAVDAQAPIAIFEAQERGVSSIVAMLFSPITVFLLTPMIRPFKVGRILFTYLIPLVPLFVLWDGIVSALRTYSVLEMKALVRDVKGSEQYHWEVNRIKSGPGVILYMIGSKI</sequence>
<dbReference type="SUPFAM" id="SSF53335">
    <property type="entry name" value="S-adenosyl-L-methionine-dependent methyltransferases"/>
    <property type="match status" value="1"/>
</dbReference>
<evidence type="ECO:0000313" key="2">
    <source>
        <dbReference type="EMBL" id="RAW01885.1"/>
    </source>
</evidence>
<keyword evidence="1" id="KW-0812">Transmembrane</keyword>
<reference evidence="2 3" key="1">
    <citation type="submission" date="2018-06" db="EMBL/GenBank/DDBJ databases">
        <title>Chryseolinea flavus sp. nov., a member of the phylum Bacteroidetes isolated from soil.</title>
        <authorList>
            <person name="Li Y."/>
            <person name="Wang J."/>
        </authorList>
    </citation>
    <scope>NUCLEOTIDE SEQUENCE [LARGE SCALE GENOMIC DNA]</scope>
    <source>
        <strain evidence="2 3">SDU1-6</strain>
    </source>
</reference>
<dbReference type="Gene3D" id="3.40.50.150">
    <property type="entry name" value="Vaccinia Virus protein VP39"/>
    <property type="match status" value="1"/>
</dbReference>
<dbReference type="AlphaFoldDB" id="A0A364Y6P1"/>
<keyword evidence="1" id="KW-0472">Membrane</keyword>
<proteinExistence type="predicted"/>
<dbReference type="RefSeq" id="WP_112746626.1">
    <property type="nucleotide sequence ID" value="NZ_QMFY01000003.1"/>
</dbReference>
<keyword evidence="1" id="KW-1133">Transmembrane helix</keyword>
<evidence type="ECO:0008006" key="4">
    <source>
        <dbReference type="Google" id="ProtNLM"/>
    </source>
</evidence>
<dbReference type="EMBL" id="QMFY01000003">
    <property type="protein sequence ID" value="RAW01885.1"/>
    <property type="molecule type" value="Genomic_DNA"/>
</dbReference>
<protein>
    <recommendedName>
        <fullName evidence="4">Class I SAM-dependent methyltransferase</fullName>
    </recommendedName>
</protein>